<keyword evidence="6" id="KW-1185">Reference proteome</keyword>
<dbReference type="GO" id="GO:0016740">
    <property type="term" value="F:transferase activity"/>
    <property type="evidence" value="ECO:0007669"/>
    <property type="project" value="UniProtKB-KW"/>
</dbReference>
<reference evidence="6" key="1">
    <citation type="journal article" date="2013" name="Nature">
        <title>Pan genome of the phytoplankton Emiliania underpins its global distribution.</title>
        <authorList>
            <person name="Read B.A."/>
            <person name="Kegel J."/>
            <person name="Klute M.J."/>
            <person name="Kuo A."/>
            <person name="Lefebvre S.C."/>
            <person name="Maumus F."/>
            <person name="Mayer C."/>
            <person name="Miller J."/>
            <person name="Monier A."/>
            <person name="Salamov A."/>
            <person name="Young J."/>
            <person name="Aguilar M."/>
            <person name="Claverie J.M."/>
            <person name="Frickenhaus S."/>
            <person name="Gonzalez K."/>
            <person name="Herman E.K."/>
            <person name="Lin Y.C."/>
            <person name="Napier J."/>
            <person name="Ogata H."/>
            <person name="Sarno A.F."/>
            <person name="Shmutz J."/>
            <person name="Schroeder D."/>
            <person name="de Vargas C."/>
            <person name="Verret F."/>
            <person name="von Dassow P."/>
            <person name="Valentin K."/>
            <person name="Van de Peer Y."/>
            <person name="Wheeler G."/>
            <person name="Dacks J.B."/>
            <person name="Delwiche C.F."/>
            <person name="Dyhrman S.T."/>
            <person name="Glockner G."/>
            <person name="John U."/>
            <person name="Richards T."/>
            <person name="Worden A.Z."/>
            <person name="Zhang X."/>
            <person name="Grigoriev I.V."/>
            <person name="Allen A.E."/>
            <person name="Bidle K."/>
            <person name="Borodovsky M."/>
            <person name="Bowler C."/>
            <person name="Brownlee C."/>
            <person name="Cock J.M."/>
            <person name="Elias M."/>
            <person name="Gladyshev V.N."/>
            <person name="Groth M."/>
            <person name="Guda C."/>
            <person name="Hadaegh A."/>
            <person name="Iglesias-Rodriguez M.D."/>
            <person name="Jenkins J."/>
            <person name="Jones B.M."/>
            <person name="Lawson T."/>
            <person name="Leese F."/>
            <person name="Lindquist E."/>
            <person name="Lobanov A."/>
            <person name="Lomsadze A."/>
            <person name="Malik S.B."/>
            <person name="Marsh M.E."/>
            <person name="Mackinder L."/>
            <person name="Mock T."/>
            <person name="Mueller-Roeber B."/>
            <person name="Pagarete A."/>
            <person name="Parker M."/>
            <person name="Probert I."/>
            <person name="Quesneville H."/>
            <person name="Raines C."/>
            <person name="Rensing S.A."/>
            <person name="Riano-Pachon D.M."/>
            <person name="Richier S."/>
            <person name="Rokitta S."/>
            <person name="Shiraiwa Y."/>
            <person name="Soanes D.M."/>
            <person name="van der Giezen M."/>
            <person name="Wahlund T.M."/>
            <person name="Williams B."/>
            <person name="Wilson W."/>
            <person name="Wolfe G."/>
            <person name="Wurch L.L."/>
        </authorList>
    </citation>
    <scope>NUCLEOTIDE SEQUENCE</scope>
</reference>
<name>A0A0D3IBE6_EMIH1</name>
<sequence>MLRAPHPAAADPRPTRTTGAPPVRRVLLFSVGNGLHNQLMSLVDGMVVARRYRYEAVLPTMWGGMGVRAENRSQPLGFEQLYDAPHFAACLLRAARLRVLSELPSGYIARRINATRLTGRKVNDHANGNLAAFEQALAAASQPLPAAGVAVDIGRFYARWWYAPDDAEGFASRRVVLGCLRPAQSVASAVSKVLSGLRARFPLGYTTIHPRLEPDWRAHCAAHPLHDCLVDEAEWASRLSRRRSLGPGPGASALYVVGGARYDPRPFRARNLSSVSKYDFVSREDLVPLRYASSLAAVDFFVALEADMAYGYMWSSMDVILFEARRYACRPMEPIHLLRGDWVRVVSKWTRSYFYYGLDDALRHLGRAPACRPRPGGHGGARGRRLRAGHSRDVPQSRQGLSSTR</sequence>
<dbReference type="GO" id="GO:0006004">
    <property type="term" value="P:fucose metabolic process"/>
    <property type="evidence" value="ECO:0007669"/>
    <property type="project" value="UniProtKB-KW"/>
</dbReference>
<evidence type="ECO:0008006" key="7">
    <source>
        <dbReference type="Google" id="ProtNLM"/>
    </source>
</evidence>
<dbReference type="EnsemblProtists" id="EOD08581">
    <property type="protein sequence ID" value="EOD08581"/>
    <property type="gene ID" value="EMIHUDRAFT_105964"/>
</dbReference>
<feature type="region of interest" description="Disordered" evidence="4">
    <location>
        <begin position="371"/>
        <end position="405"/>
    </location>
</feature>
<dbReference type="RefSeq" id="XP_005761010.1">
    <property type="nucleotide sequence ID" value="XM_005760953.1"/>
</dbReference>
<dbReference type="InterPro" id="IPR019378">
    <property type="entry name" value="GDP-Fuc_O-FucTrfase"/>
</dbReference>
<keyword evidence="3" id="KW-0119">Carbohydrate metabolism</keyword>
<evidence type="ECO:0000313" key="5">
    <source>
        <dbReference type="EnsemblProtists" id="EOD08581"/>
    </source>
</evidence>
<evidence type="ECO:0000256" key="1">
    <source>
        <dbReference type="ARBA" id="ARBA00022679"/>
    </source>
</evidence>
<organism evidence="5 6">
    <name type="scientific">Emiliania huxleyi (strain CCMP1516)</name>
    <dbReference type="NCBI Taxonomy" id="280463"/>
    <lineage>
        <taxon>Eukaryota</taxon>
        <taxon>Haptista</taxon>
        <taxon>Haptophyta</taxon>
        <taxon>Prymnesiophyceae</taxon>
        <taxon>Isochrysidales</taxon>
        <taxon>Noelaerhabdaceae</taxon>
        <taxon>Emiliania</taxon>
    </lineage>
</organism>
<feature type="region of interest" description="Disordered" evidence="4">
    <location>
        <begin position="1"/>
        <end position="20"/>
    </location>
</feature>
<evidence type="ECO:0000313" key="6">
    <source>
        <dbReference type="Proteomes" id="UP000013827"/>
    </source>
</evidence>
<dbReference type="AlphaFoldDB" id="A0A0D3IBE6"/>
<dbReference type="PaxDb" id="2903-EOD08581"/>
<evidence type="ECO:0000256" key="3">
    <source>
        <dbReference type="ARBA" id="ARBA00023277"/>
    </source>
</evidence>
<keyword evidence="1" id="KW-0808">Transferase</keyword>
<reference evidence="5" key="2">
    <citation type="submission" date="2024-10" db="UniProtKB">
        <authorList>
            <consortium name="EnsemblProtists"/>
        </authorList>
    </citation>
    <scope>IDENTIFICATION</scope>
</reference>
<accession>A0A0D3IBE6</accession>
<dbReference type="Proteomes" id="UP000013827">
    <property type="component" value="Unassembled WGS sequence"/>
</dbReference>
<keyword evidence="2" id="KW-0294">Fucose metabolism</keyword>
<evidence type="ECO:0000256" key="4">
    <source>
        <dbReference type="SAM" id="MobiDB-lite"/>
    </source>
</evidence>
<dbReference type="Pfam" id="PF10250">
    <property type="entry name" value="O-FucT"/>
    <property type="match status" value="1"/>
</dbReference>
<dbReference type="KEGG" id="ehx:EMIHUDRAFT_105964"/>
<protein>
    <recommendedName>
        <fullName evidence="7">O-fucosyltransferase family protein</fullName>
    </recommendedName>
</protein>
<feature type="compositionally biased region" description="Polar residues" evidence="4">
    <location>
        <begin position="396"/>
        <end position="405"/>
    </location>
</feature>
<evidence type="ECO:0000256" key="2">
    <source>
        <dbReference type="ARBA" id="ARBA00023253"/>
    </source>
</evidence>
<dbReference type="GeneID" id="17254753"/>
<dbReference type="HOGENOM" id="CLU_680494_0_0_1"/>
<proteinExistence type="predicted"/>